<proteinExistence type="inferred from homology"/>
<gene>
    <name evidence="4 6" type="primary">mptA</name>
    <name evidence="6" type="ORF">R6Y96_03420</name>
</gene>
<dbReference type="RefSeq" id="WP_318622122.1">
    <property type="nucleotide sequence ID" value="NZ_CP137642.1"/>
</dbReference>
<keyword evidence="2 4" id="KW-0378">Hydrolase</keyword>
<dbReference type="GO" id="GO:2001118">
    <property type="term" value="P:tetrahydromethanopterin biosynthetic process"/>
    <property type="evidence" value="ECO:0007669"/>
    <property type="project" value="UniProtKB-UniRule"/>
</dbReference>
<comment type="function">
    <text evidence="4">Converts GTP to 7,8-dihydro-D-neopterin 2',3'-cyclic phosphate, the first intermediate in the biosynthesis of coenzyme methanopterin.</text>
</comment>
<dbReference type="NCBIfam" id="TIGR00294">
    <property type="entry name" value="GTP cyclohydrolase MptA"/>
    <property type="match status" value="1"/>
</dbReference>
<protein>
    <recommendedName>
        <fullName evidence="4 5">GTP cyclohydrolase MptA</fullName>
        <ecNumber evidence="4 5">3.5.4.39</ecNumber>
    </recommendedName>
    <alternativeName>
        <fullName evidence="4">GTP cyclohydrolase IV</fullName>
    </alternativeName>
</protein>
<feature type="site" description="May be catalytically important" evidence="4">
    <location>
        <position position="159"/>
    </location>
</feature>
<keyword evidence="1 4" id="KW-0479">Metal-binding</keyword>
<sequence length="313" mass="35291">MELPDVQSSLPEVRISLTRVGVKNVMKLVEVARSAKRPVIFISNFDVFVDLPASLKGANLSRNFEVIDDVLQQAIDGEVKGIEEVCSAVARKLLDKHEYAERTEVRMRSQFMVRRETPVSETTCHEVVNVHARAIAQRNDGNPIIRKSIGAEVVGMTACPCAQNIMKDHALHVLEQLGVEEDKIARFFEEVPMATHNQRGRGFLCIEIDDDQQISLEKIIKILKDSMSARIYELLKRGDESYVVMEAHKNPRFVEDCVREMARKVVTQFGDLPGDTVVTIKQTNEESIHQHDAYAERKATIAELVSELERGAL</sequence>
<reference evidence="6 7" key="1">
    <citation type="submission" date="2023-10" db="EMBL/GenBank/DDBJ databases">
        <title>The complete genome sequence of Methanoculleus receptaculi DSM 18860.</title>
        <authorList>
            <person name="Lai S.-J."/>
            <person name="You Y.-T."/>
            <person name="Chen S.-C."/>
        </authorList>
    </citation>
    <scope>NUCLEOTIDE SEQUENCE [LARGE SCALE GENOMIC DNA]</scope>
    <source>
        <strain evidence="6 7">DSM 18860</strain>
    </source>
</reference>
<evidence type="ECO:0000256" key="3">
    <source>
        <dbReference type="ARBA" id="ARBA00023004"/>
    </source>
</evidence>
<dbReference type="Pfam" id="PF02649">
    <property type="entry name" value="GCHY-1"/>
    <property type="match status" value="1"/>
</dbReference>
<comment type="catalytic activity">
    <reaction evidence="4">
        <text>GTP + H2O = 7,8-dihydroneopterin 2',3'-cyclic phosphate + formate + diphosphate + H(+)</text>
        <dbReference type="Rhea" id="RHEA:25860"/>
        <dbReference type="ChEBI" id="CHEBI:15377"/>
        <dbReference type="ChEBI" id="CHEBI:15378"/>
        <dbReference type="ChEBI" id="CHEBI:15740"/>
        <dbReference type="ChEBI" id="CHEBI:33019"/>
        <dbReference type="ChEBI" id="CHEBI:37565"/>
        <dbReference type="ChEBI" id="CHEBI:58854"/>
        <dbReference type="EC" id="3.5.4.39"/>
    </reaction>
</comment>
<dbReference type="GeneID" id="85732175"/>
<keyword evidence="3 4" id="KW-0408">Iron</keyword>
<dbReference type="GO" id="GO:0044682">
    <property type="term" value="F:GTP cyclohydrolase IV activity"/>
    <property type="evidence" value="ECO:0007669"/>
    <property type="project" value="UniProtKB-UniRule"/>
</dbReference>
<evidence type="ECO:0000313" key="7">
    <source>
        <dbReference type="Proteomes" id="UP001305652"/>
    </source>
</evidence>
<accession>A0AAX4FWI4</accession>
<keyword evidence="7" id="KW-1185">Reference proteome</keyword>
<evidence type="ECO:0000256" key="1">
    <source>
        <dbReference type="ARBA" id="ARBA00022723"/>
    </source>
</evidence>
<dbReference type="PANTHER" id="PTHR36445">
    <property type="entry name" value="GTP CYCLOHYDROLASE MPTA"/>
    <property type="match status" value="1"/>
</dbReference>
<comment type="subunit">
    <text evidence="4">Homodimer.</text>
</comment>
<comment type="similarity">
    <text evidence="4">Belongs to the GTP cyclohydrolase IV family.</text>
</comment>
<comment type="pathway">
    <text evidence="4">Cofactor biosynthesis; 5,6,7,8-tetrahydromethanopterin biosynthesis.</text>
</comment>
<dbReference type="Gene3D" id="3.10.270.10">
    <property type="entry name" value="Urate Oxidase"/>
    <property type="match status" value="1"/>
</dbReference>
<dbReference type="EMBL" id="CP137642">
    <property type="protein sequence ID" value="WOX58301.1"/>
    <property type="molecule type" value="Genomic_DNA"/>
</dbReference>
<dbReference type="InterPro" id="IPR003801">
    <property type="entry name" value="GTP_cyclohydrolase_FolE2/MptA"/>
</dbReference>
<dbReference type="GO" id="GO:0005506">
    <property type="term" value="F:iron ion binding"/>
    <property type="evidence" value="ECO:0007669"/>
    <property type="project" value="UniProtKB-UniRule"/>
</dbReference>
<evidence type="ECO:0000256" key="5">
    <source>
        <dbReference type="NCBIfam" id="TIGR00294"/>
    </source>
</evidence>
<organism evidence="6 7">
    <name type="scientific">Methanoculleus receptaculi</name>
    <dbReference type="NCBI Taxonomy" id="394967"/>
    <lineage>
        <taxon>Archaea</taxon>
        <taxon>Methanobacteriati</taxon>
        <taxon>Methanobacteriota</taxon>
        <taxon>Stenosarchaea group</taxon>
        <taxon>Methanomicrobia</taxon>
        <taxon>Methanomicrobiales</taxon>
        <taxon>Methanomicrobiaceae</taxon>
        <taxon>Methanoculleus</taxon>
    </lineage>
</organism>
<evidence type="ECO:0000256" key="4">
    <source>
        <dbReference type="HAMAP-Rule" id="MF_01527"/>
    </source>
</evidence>
<evidence type="ECO:0000256" key="2">
    <source>
        <dbReference type="ARBA" id="ARBA00022801"/>
    </source>
</evidence>
<comment type="cofactor">
    <cofactor evidence="4">
        <name>Fe(2+)</name>
        <dbReference type="ChEBI" id="CHEBI:29033"/>
    </cofactor>
    <text evidence="4">Binds 1 Fe(2+) ion per subunit.</text>
</comment>
<dbReference type="KEGG" id="mrc:R6Y96_03420"/>
<dbReference type="PANTHER" id="PTHR36445:SF1">
    <property type="entry name" value="GTP CYCLOHYDROLASE MPTA"/>
    <property type="match status" value="1"/>
</dbReference>
<dbReference type="EC" id="3.5.4.39" evidence="4 5"/>
<dbReference type="InterPro" id="IPR022840">
    <property type="entry name" value="GTP_cyclohydrolase_MptA"/>
</dbReference>
<dbReference type="GO" id="GO:0003934">
    <property type="term" value="F:GTP cyclohydrolase I activity"/>
    <property type="evidence" value="ECO:0007669"/>
    <property type="project" value="InterPro"/>
</dbReference>
<name>A0AAX4FWI4_9EURY</name>
<dbReference type="AlphaFoldDB" id="A0AAX4FWI4"/>
<dbReference type="HAMAP" id="MF_01527_A">
    <property type="entry name" value="GTP_cyclohydrol_A"/>
    <property type="match status" value="1"/>
</dbReference>
<dbReference type="Proteomes" id="UP001305652">
    <property type="component" value="Chromosome"/>
</dbReference>
<evidence type="ECO:0000313" key="6">
    <source>
        <dbReference type="EMBL" id="WOX58301.1"/>
    </source>
</evidence>